<dbReference type="InterPro" id="IPR014436">
    <property type="entry name" value="Extradiol_dOase_DODA"/>
</dbReference>
<evidence type="ECO:0000256" key="4">
    <source>
        <dbReference type="ARBA" id="ARBA00022833"/>
    </source>
</evidence>
<dbReference type="NCBIfam" id="NF007914">
    <property type="entry name" value="PRK10628.1"/>
    <property type="match status" value="1"/>
</dbReference>
<dbReference type="PANTHER" id="PTHR30096:SF0">
    <property type="entry name" value="4,5-DOPA DIOXYGENASE EXTRADIOL-LIKE PROTEIN"/>
    <property type="match status" value="1"/>
</dbReference>
<protein>
    <submittedName>
        <fullName evidence="7">4,5-DOPA dioxygenase extradiol</fullName>
        <ecNumber evidence="7">1.13.11.29</ecNumber>
    </submittedName>
</protein>
<comment type="similarity">
    <text evidence="2">Belongs to the DODA-type extradiol aromatic ring-opening dioxygenase family.</text>
</comment>
<dbReference type="SUPFAM" id="SSF53213">
    <property type="entry name" value="LigB-like"/>
    <property type="match status" value="1"/>
</dbReference>
<keyword evidence="5 7" id="KW-0560">Oxidoreductase</keyword>
<evidence type="ECO:0000313" key="7">
    <source>
        <dbReference type="EMBL" id="MBC3875858.1"/>
    </source>
</evidence>
<dbReference type="GO" id="GO:0050297">
    <property type="term" value="F:stizolobate synthase activity"/>
    <property type="evidence" value="ECO:0007669"/>
    <property type="project" value="UniProtKB-EC"/>
</dbReference>
<keyword evidence="8" id="KW-1185">Reference proteome</keyword>
<keyword evidence="4" id="KW-0862">Zinc</keyword>
<proteinExistence type="inferred from homology"/>
<evidence type="ECO:0000259" key="6">
    <source>
        <dbReference type="Pfam" id="PF02900"/>
    </source>
</evidence>
<gene>
    <name evidence="7" type="primary">ygiD</name>
    <name evidence="7" type="ORF">H8K55_19875</name>
</gene>
<name>A0ABR6YH40_9BURK</name>
<keyword evidence="3" id="KW-0479">Metal-binding</keyword>
<dbReference type="EMBL" id="JACOGA010000025">
    <property type="protein sequence ID" value="MBC3875858.1"/>
    <property type="molecule type" value="Genomic_DNA"/>
</dbReference>
<evidence type="ECO:0000256" key="2">
    <source>
        <dbReference type="ARBA" id="ARBA00007581"/>
    </source>
</evidence>
<dbReference type="PANTHER" id="PTHR30096">
    <property type="entry name" value="4,5-DOPA DIOXYGENASE EXTRADIOL-LIKE PROTEIN"/>
    <property type="match status" value="1"/>
</dbReference>
<comment type="caution">
    <text evidence="7">The sequence shown here is derived from an EMBL/GenBank/DDBJ whole genome shotgun (WGS) entry which is preliminary data.</text>
</comment>
<dbReference type="Proteomes" id="UP000624279">
    <property type="component" value="Unassembled WGS sequence"/>
</dbReference>
<evidence type="ECO:0000256" key="1">
    <source>
        <dbReference type="ARBA" id="ARBA00001947"/>
    </source>
</evidence>
<evidence type="ECO:0000313" key="8">
    <source>
        <dbReference type="Proteomes" id="UP000624279"/>
    </source>
</evidence>
<evidence type="ECO:0000256" key="5">
    <source>
        <dbReference type="ARBA" id="ARBA00023002"/>
    </source>
</evidence>
<dbReference type="InterPro" id="IPR004183">
    <property type="entry name" value="Xdiol_dOase_suB"/>
</dbReference>
<organism evidence="7 8">
    <name type="scientific">Undibacterium flavidum</name>
    <dbReference type="NCBI Taxonomy" id="2762297"/>
    <lineage>
        <taxon>Bacteria</taxon>
        <taxon>Pseudomonadati</taxon>
        <taxon>Pseudomonadota</taxon>
        <taxon>Betaproteobacteria</taxon>
        <taxon>Burkholderiales</taxon>
        <taxon>Oxalobacteraceae</taxon>
        <taxon>Undibacterium</taxon>
    </lineage>
</organism>
<dbReference type="PIRSF" id="PIRSF006157">
    <property type="entry name" value="Doxgns_DODA"/>
    <property type="match status" value="1"/>
</dbReference>
<dbReference type="Pfam" id="PF02900">
    <property type="entry name" value="LigB"/>
    <property type="match status" value="1"/>
</dbReference>
<sequence>MSARPQPAIFLGHGSPMNALEDNQFTRAWQTLGQGFGKPKAILMISAHWMTSAVAVTAMTQPKTIHDFGGFPPALFAMQYPAPGDPVLAQRVADMLAPLAVHQDHSWGLDHGTWSVLVKMYPDADVPIVQLSLNLNEDEAFHYALGQKLAALRDEGVMIIASGNVVHNLRRLDPRASGNNSGFEWAHNFNNAIRTAIEQRDFAAVVNYQQFGQSAELSVPTVEHYLPLLYVLGAANANDQIEILCDELVMGSISMMSVVVHAETSV</sequence>
<evidence type="ECO:0000256" key="3">
    <source>
        <dbReference type="ARBA" id="ARBA00022723"/>
    </source>
</evidence>
<dbReference type="EC" id="1.13.11.29" evidence="7"/>
<accession>A0ABR6YH40</accession>
<dbReference type="RefSeq" id="WP_186943816.1">
    <property type="nucleotide sequence ID" value="NZ_JACOGA010000025.1"/>
</dbReference>
<keyword evidence="7" id="KW-0223">Dioxygenase</keyword>
<dbReference type="CDD" id="cd07363">
    <property type="entry name" value="45_DOPA_Dioxygenase"/>
    <property type="match status" value="1"/>
</dbReference>
<comment type="cofactor">
    <cofactor evidence="1">
        <name>Zn(2+)</name>
        <dbReference type="ChEBI" id="CHEBI:29105"/>
    </cofactor>
</comment>
<dbReference type="Gene3D" id="3.40.830.10">
    <property type="entry name" value="LigB-like"/>
    <property type="match status" value="1"/>
</dbReference>
<reference evidence="7 8" key="1">
    <citation type="submission" date="2020-08" db="EMBL/GenBank/DDBJ databases">
        <title>Novel species isolated from subtropical streams in China.</title>
        <authorList>
            <person name="Lu H."/>
        </authorList>
    </citation>
    <scope>NUCLEOTIDE SEQUENCE [LARGE SCALE GENOMIC DNA]</scope>
    <source>
        <strain evidence="7 8">LX15W</strain>
    </source>
</reference>
<feature type="domain" description="Extradiol ring-cleavage dioxygenase class III enzyme subunit B" evidence="6">
    <location>
        <begin position="27"/>
        <end position="259"/>
    </location>
</feature>